<comment type="subcellular location">
    <subcellularLocation>
        <location evidence="1 6">Membrane</location>
        <topology evidence="1 6">Multi-pass membrane protein</topology>
    </subcellularLocation>
</comment>
<dbReference type="InterPro" id="IPR018503">
    <property type="entry name" value="Tetraspanin_CS"/>
</dbReference>
<dbReference type="SUPFAM" id="SSF48652">
    <property type="entry name" value="Tetraspanin"/>
    <property type="match status" value="1"/>
</dbReference>
<evidence type="ECO:0000256" key="3">
    <source>
        <dbReference type="ARBA" id="ARBA00022692"/>
    </source>
</evidence>
<proteinExistence type="inferred from homology"/>
<dbReference type="PANTHER" id="PTHR19282">
    <property type="entry name" value="TETRASPANIN"/>
    <property type="match status" value="1"/>
</dbReference>
<evidence type="ECO:0000256" key="2">
    <source>
        <dbReference type="ARBA" id="ARBA00006840"/>
    </source>
</evidence>
<organism evidence="7 8">
    <name type="scientific">Adineta ricciae</name>
    <name type="common">Rotifer</name>
    <dbReference type="NCBI Taxonomy" id="249248"/>
    <lineage>
        <taxon>Eukaryota</taxon>
        <taxon>Metazoa</taxon>
        <taxon>Spiralia</taxon>
        <taxon>Gnathifera</taxon>
        <taxon>Rotifera</taxon>
        <taxon>Eurotatoria</taxon>
        <taxon>Bdelloidea</taxon>
        <taxon>Adinetida</taxon>
        <taxon>Adinetidae</taxon>
        <taxon>Adineta</taxon>
    </lineage>
</organism>
<evidence type="ECO:0000256" key="4">
    <source>
        <dbReference type="ARBA" id="ARBA00022989"/>
    </source>
</evidence>
<feature type="transmembrane region" description="Helical" evidence="6">
    <location>
        <begin position="70"/>
        <end position="92"/>
    </location>
</feature>
<dbReference type="PRINTS" id="PR00259">
    <property type="entry name" value="TMFOUR"/>
</dbReference>
<keyword evidence="4 6" id="KW-1133">Transmembrane helix</keyword>
<feature type="non-terminal residue" evidence="7">
    <location>
        <position position="1"/>
    </location>
</feature>
<dbReference type="InterPro" id="IPR008952">
    <property type="entry name" value="Tetraspanin_EC2_sf"/>
</dbReference>
<evidence type="ECO:0000256" key="5">
    <source>
        <dbReference type="ARBA" id="ARBA00023136"/>
    </source>
</evidence>
<dbReference type="PIRSF" id="PIRSF002419">
    <property type="entry name" value="Tetraspanin"/>
    <property type="match status" value="1"/>
</dbReference>
<dbReference type="EMBL" id="CAJNOR010008377">
    <property type="protein sequence ID" value="CAF1632369.1"/>
    <property type="molecule type" value="Genomic_DNA"/>
</dbReference>
<dbReference type="Gene3D" id="1.10.1450.10">
    <property type="entry name" value="Tetraspanin"/>
    <property type="match status" value="1"/>
</dbReference>
<dbReference type="Proteomes" id="UP000663828">
    <property type="component" value="Unassembled WGS sequence"/>
</dbReference>
<protein>
    <recommendedName>
        <fullName evidence="6">Tetraspanin</fullName>
    </recommendedName>
</protein>
<dbReference type="InterPro" id="IPR018499">
    <property type="entry name" value="Tetraspanin/Peripherin"/>
</dbReference>
<feature type="transmembrane region" description="Helical" evidence="6">
    <location>
        <begin position="26"/>
        <end position="50"/>
    </location>
</feature>
<gene>
    <name evidence="7" type="ORF">XAT740_LOCUS51876</name>
</gene>
<evidence type="ECO:0000256" key="6">
    <source>
        <dbReference type="RuleBase" id="RU361218"/>
    </source>
</evidence>
<feature type="transmembrane region" description="Helical" evidence="6">
    <location>
        <begin position="227"/>
        <end position="250"/>
    </location>
</feature>
<dbReference type="Pfam" id="PF00335">
    <property type="entry name" value="Tetraspanin"/>
    <property type="match status" value="1"/>
</dbReference>
<dbReference type="InterPro" id="IPR000301">
    <property type="entry name" value="Tetraspanin_animals"/>
</dbReference>
<keyword evidence="5 6" id="KW-0472">Membrane</keyword>
<name>A0A816DBU4_ADIRI</name>
<comment type="similarity">
    <text evidence="2 6">Belongs to the tetraspanin (TM4SF) family.</text>
</comment>
<evidence type="ECO:0000256" key="1">
    <source>
        <dbReference type="ARBA" id="ARBA00004141"/>
    </source>
</evidence>
<dbReference type="AlphaFoldDB" id="A0A816DBU4"/>
<reference evidence="7" key="1">
    <citation type="submission" date="2021-02" db="EMBL/GenBank/DDBJ databases">
        <authorList>
            <person name="Nowell W R."/>
        </authorList>
    </citation>
    <scope>NUCLEOTIDE SEQUENCE</scope>
</reference>
<dbReference type="PROSITE" id="PS00421">
    <property type="entry name" value="TM4_1"/>
    <property type="match status" value="1"/>
</dbReference>
<sequence length="260" mass="29455">LFTKRATFQHWNWPMTMSCCSCAKHLLIFFNLIIWLTGGAFLSCGILVLFKRDLNELFSLLSHDSRLIPSFHNIGYILVGVGALIFIVGLLGCCGSVRESRLLLGLYVFFIILVMGGELIIAMYTVLLSDEWDARLPKTLQKRILTYNYSTPQRFERDLDGVQRQFACCGIDGPLDFQYNLDYKLFDRHLPPSCCMSLLNGICIEVDAYRTGCYQAVNDHIHFYSKLIVAAGLSIALIELTALISAVCLCRNTLYDDDFD</sequence>
<evidence type="ECO:0000313" key="8">
    <source>
        <dbReference type="Proteomes" id="UP000663828"/>
    </source>
</evidence>
<accession>A0A816DBU4</accession>
<feature type="transmembrane region" description="Helical" evidence="6">
    <location>
        <begin position="104"/>
        <end position="127"/>
    </location>
</feature>
<keyword evidence="3 6" id="KW-0812">Transmembrane</keyword>
<dbReference type="GO" id="GO:0016020">
    <property type="term" value="C:membrane"/>
    <property type="evidence" value="ECO:0007669"/>
    <property type="project" value="UniProtKB-SubCell"/>
</dbReference>
<keyword evidence="8" id="KW-1185">Reference proteome</keyword>
<comment type="caution">
    <text evidence="7">The sequence shown here is derived from an EMBL/GenBank/DDBJ whole genome shotgun (WGS) entry which is preliminary data.</text>
</comment>
<evidence type="ECO:0000313" key="7">
    <source>
        <dbReference type="EMBL" id="CAF1632369.1"/>
    </source>
</evidence>